<dbReference type="AlphaFoldDB" id="A0AAV0AMP5"/>
<dbReference type="EMBL" id="CALTRL010000742">
    <property type="protein sequence ID" value="CAH7669518.1"/>
    <property type="molecule type" value="Genomic_DNA"/>
</dbReference>
<dbReference type="PANTHER" id="PTHR43323:SF2">
    <property type="entry name" value="HYDROXYMETHYLGLUTARYL-COA SYNTHASE"/>
    <property type="match status" value="1"/>
</dbReference>
<dbReference type="GO" id="GO:0006696">
    <property type="term" value="P:ergosterol biosynthetic process"/>
    <property type="evidence" value="ECO:0007669"/>
    <property type="project" value="TreeGrafter"/>
</dbReference>
<sequence length="116" mass="13087">FKKKLYLDFLSNPDKKEFESVDQSLLSNPGPTTYNSKEIEKTFMKLSSEIYKQKVEPTAQCMKSLGNMYMASLYGGLASFIDSEDSKDGLVRKRIGMLSYRSGLAPSFFEIEVKGS</sequence>
<keyword evidence="1" id="KW-0808">Transferase</keyword>
<evidence type="ECO:0000313" key="3">
    <source>
        <dbReference type="EMBL" id="CAH7669518.1"/>
    </source>
</evidence>
<feature type="non-terminal residue" evidence="3">
    <location>
        <position position="116"/>
    </location>
</feature>
<dbReference type="Gene3D" id="3.40.47.10">
    <property type="match status" value="1"/>
</dbReference>
<feature type="domain" description="Hydroxymethylglutaryl-coenzyme A synthase C-terminal" evidence="2">
    <location>
        <begin position="4"/>
        <end position="115"/>
    </location>
</feature>
<evidence type="ECO:0000259" key="2">
    <source>
        <dbReference type="Pfam" id="PF08540"/>
    </source>
</evidence>
<proteinExistence type="predicted"/>
<gene>
    <name evidence="3" type="ORF">PPACK8108_LOCUS4142</name>
</gene>
<dbReference type="PANTHER" id="PTHR43323">
    <property type="entry name" value="3-HYDROXY-3-METHYLGLUTARYL COENZYME A SYNTHASE"/>
    <property type="match status" value="1"/>
</dbReference>
<dbReference type="Proteomes" id="UP001153365">
    <property type="component" value="Unassembled WGS sequence"/>
</dbReference>
<accession>A0AAV0AMP5</accession>
<evidence type="ECO:0000313" key="4">
    <source>
        <dbReference type="Proteomes" id="UP001153365"/>
    </source>
</evidence>
<dbReference type="SUPFAM" id="SSF53901">
    <property type="entry name" value="Thiolase-like"/>
    <property type="match status" value="1"/>
</dbReference>
<dbReference type="InterPro" id="IPR013746">
    <property type="entry name" value="HMG_CoA_synt_C_dom"/>
</dbReference>
<feature type="non-terminal residue" evidence="3">
    <location>
        <position position="1"/>
    </location>
</feature>
<reference evidence="3" key="1">
    <citation type="submission" date="2022-06" db="EMBL/GenBank/DDBJ databases">
        <authorList>
            <consortium name="SYNGENTA / RWTH Aachen University"/>
        </authorList>
    </citation>
    <scope>NUCLEOTIDE SEQUENCE</scope>
</reference>
<keyword evidence="4" id="KW-1185">Reference proteome</keyword>
<name>A0AAV0AMP5_PHAPC</name>
<dbReference type="GO" id="GO:0004421">
    <property type="term" value="F:hydroxymethylglutaryl-CoA synthase activity"/>
    <property type="evidence" value="ECO:0007669"/>
    <property type="project" value="InterPro"/>
</dbReference>
<dbReference type="GO" id="GO:0006084">
    <property type="term" value="P:acetyl-CoA metabolic process"/>
    <property type="evidence" value="ECO:0007669"/>
    <property type="project" value="InterPro"/>
</dbReference>
<organism evidence="3 4">
    <name type="scientific">Phakopsora pachyrhizi</name>
    <name type="common">Asian soybean rust disease fungus</name>
    <dbReference type="NCBI Taxonomy" id="170000"/>
    <lineage>
        <taxon>Eukaryota</taxon>
        <taxon>Fungi</taxon>
        <taxon>Dikarya</taxon>
        <taxon>Basidiomycota</taxon>
        <taxon>Pucciniomycotina</taxon>
        <taxon>Pucciniomycetes</taxon>
        <taxon>Pucciniales</taxon>
        <taxon>Phakopsoraceae</taxon>
        <taxon>Phakopsora</taxon>
    </lineage>
</organism>
<comment type="caution">
    <text evidence="3">The sequence shown here is derived from an EMBL/GenBank/DDBJ whole genome shotgun (WGS) entry which is preliminary data.</text>
</comment>
<evidence type="ECO:0000256" key="1">
    <source>
        <dbReference type="ARBA" id="ARBA00022679"/>
    </source>
</evidence>
<dbReference type="Pfam" id="PF08540">
    <property type="entry name" value="HMG_CoA_synt_C"/>
    <property type="match status" value="1"/>
</dbReference>
<dbReference type="InterPro" id="IPR016039">
    <property type="entry name" value="Thiolase-like"/>
</dbReference>
<dbReference type="GO" id="GO:0010142">
    <property type="term" value="P:farnesyl diphosphate biosynthetic process, mevalonate pathway"/>
    <property type="evidence" value="ECO:0007669"/>
    <property type="project" value="InterPro"/>
</dbReference>
<protein>
    <submittedName>
        <fullName evidence="3">Hydroxymethylglutaryl-coenzyme A synthase C-terminal domain-containing protein</fullName>
    </submittedName>
</protein>